<protein>
    <submittedName>
        <fullName evidence="2">Crispr-associated protein</fullName>
    </submittedName>
</protein>
<dbReference type="PIRSF" id="PIRSF029950">
    <property type="entry name" value="Cas_CT1134"/>
    <property type="match status" value="1"/>
</dbReference>
<dbReference type="NCBIfam" id="TIGR01876">
    <property type="entry name" value="cas_Cas5d"/>
    <property type="match status" value="1"/>
</dbReference>
<dbReference type="InterPro" id="IPR021124">
    <property type="entry name" value="CRISPR-assoc_prot_Cas5"/>
</dbReference>
<dbReference type="GO" id="GO:0051607">
    <property type="term" value="P:defense response to virus"/>
    <property type="evidence" value="ECO:0007669"/>
    <property type="project" value="UniProtKB-KW"/>
</dbReference>
<dbReference type="AlphaFoldDB" id="A0A0W8G1Q3"/>
<dbReference type="InterPro" id="IPR010155">
    <property type="entry name" value="CRISPR-assoc_prot_Cas5d"/>
</dbReference>
<dbReference type="GO" id="GO:0004519">
    <property type="term" value="F:endonuclease activity"/>
    <property type="evidence" value="ECO:0007669"/>
    <property type="project" value="InterPro"/>
</dbReference>
<reference evidence="2" key="1">
    <citation type="journal article" date="2015" name="Proc. Natl. Acad. Sci. U.S.A.">
        <title>Networks of energetic and metabolic interactions define dynamics in microbial communities.</title>
        <authorList>
            <person name="Embree M."/>
            <person name="Liu J.K."/>
            <person name="Al-Bassam M.M."/>
            <person name="Zengler K."/>
        </authorList>
    </citation>
    <scope>NUCLEOTIDE SEQUENCE</scope>
</reference>
<comment type="caution">
    <text evidence="2">The sequence shown here is derived from an EMBL/GenBank/DDBJ whole genome shotgun (WGS) entry which is preliminary data.</text>
</comment>
<evidence type="ECO:0000313" key="2">
    <source>
        <dbReference type="EMBL" id="KUG27030.1"/>
    </source>
</evidence>
<dbReference type="CDD" id="cd09651">
    <property type="entry name" value="Cas5_I-C"/>
    <property type="match status" value="1"/>
</dbReference>
<dbReference type="Gene3D" id="3.30.70.2660">
    <property type="match status" value="1"/>
</dbReference>
<proteinExistence type="predicted"/>
<dbReference type="Pfam" id="PF09704">
    <property type="entry name" value="Cas_Cas5d"/>
    <property type="match status" value="1"/>
</dbReference>
<name>A0A0W8G1Q3_9ZZZZ</name>
<gene>
    <name evidence="2" type="ORF">ASZ90_003115</name>
</gene>
<dbReference type="GO" id="GO:0043571">
    <property type="term" value="P:maintenance of CRISPR repeat elements"/>
    <property type="evidence" value="ECO:0007669"/>
    <property type="project" value="InterPro"/>
</dbReference>
<evidence type="ECO:0000256" key="1">
    <source>
        <dbReference type="ARBA" id="ARBA00023118"/>
    </source>
</evidence>
<keyword evidence="1" id="KW-0051">Antiviral defense</keyword>
<organism evidence="2">
    <name type="scientific">hydrocarbon metagenome</name>
    <dbReference type="NCBI Taxonomy" id="938273"/>
    <lineage>
        <taxon>unclassified sequences</taxon>
        <taxon>metagenomes</taxon>
        <taxon>ecological metagenomes</taxon>
    </lineage>
</organism>
<dbReference type="InterPro" id="IPR013422">
    <property type="entry name" value="CRISPR-assoc_prot_Cas5_N"/>
</dbReference>
<accession>A0A0W8G1Q3</accession>
<dbReference type="EMBL" id="LNQE01000372">
    <property type="protein sequence ID" value="KUG27030.1"/>
    <property type="molecule type" value="Genomic_DNA"/>
</dbReference>
<sequence length="241" mass="28124">MKYENKVEFKVFGKYALFTDPLTKIGGEKCTYQIPTYEALKGIICSVYWKPTIIWFIDKVRIMKPIKTQTKSTKPIVYGGGNSLSIYTYLSEVEYQVQAHFEWNKKREDLVNDQNEHKHWYVARRMIERGGRRDIFLGARECQGYVEPCSFGEGKGHYDEIPELAFGLMFHGFDYPDEGEDRKLKVRFWHARMNKGVVEFPQPSECSISKFVRSMHAQEIQTIGLDEEGILEGYNEEEASK</sequence>
<dbReference type="NCBIfam" id="TIGR02593">
    <property type="entry name" value="CRISPR_cas5"/>
    <property type="match status" value="1"/>
</dbReference>